<dbReference type="Pfam" id="PF21537">
    <property type="entry name" value="DUF1980_C"/>
    <property type="match status" value="1"/>
</dbReference>
<feature type="transmembrane region" description="Helical" evidence="1">
    <location>
        <begin position="46"/>
        <end position="67"/>
    </location>
</feature>
<dbReference type="NCBIfam" id="TIGR03943">
    <property type="entry name" value="TIGR03943 family putative permease subunit"/>
    <property type="match status" value="1"/>
</dbReference>
<evidence type="ECO:0000313" key="3">
    <source>
        <dbReference type="EMBL" id="AKK12120.1"/>
    </source>
</evidence>
<organism evidence="3 4">
    <name type="scientific">Corynebacterium uterequi</name>
    <dbReference type="NCBI Taxonomy" id="1072256"/>
    <lineage>
        <taxon>Bacteria</taxon>
        <taxon>Bacillati</taxon>
        <taxon>Actinomycetota</taxon>
        <taxon>Actinomycetes</taxon>
        <taxon>Mycobacteriales</taxon>
        <taxon>Corynebacteriaceae</taxon>
        <taxon>Corynebacterium</taxon>
    </lineage>
</organism>
<dbReference type="PANTHER" id="PTHR40047:SF1">
    <property type="entry name" value="UPF0703 PROTEIN YCGQ"/>
    <property type="match status" value="1"/>
</dbReference>
<keyword evidence="1" id="KW-1133">Transmembrane helix</keyword>
<keyword evidence="1" id="KW-0812">Transmembrane</keyword>
<dbReference type="InterPro" id="IPR052955">
    <property type="entry name" value="UPF0703_membrane_permease"/>
</dbReference>
<accession>A0A0G3HH92</accession>
<reference evidence="4" key="2">
    <citation type="submission" date="2015-05" db="EMBL/GenBank/DDBJ databases">
        <title>Complete genome sequence of Corynebacterium uterequi DSM 45634, isolated from the uterus of a maiden mare.</title>
        <authorList>
            <person name="Ruckert C."/>
            <person name="Albersmeier A."/>
            <person name="Winkler A."/>
            <person name="Tauch A."/>
        </authorList>
    </citation>
    <scope>NUCLEOTIDE SEQUENCE [LARGE SCALE GENOMIC DNA]</scope>
    <source>
        <strain evidence="4">DSM 45634</strain>
    </source>
</reference>
<keyword evidence="4" id="KW-1185">Reference proteome</keyword>
<evidence type="ECO:0000256" key="1">
    <source>
        <dbReference type="SAM" id="Phobius"/>
    </source>
</evidence>
<protein>
    <submittedName>
        <fullName evidence="3">Putative TIGR03943 family protein</fullName>
    </submittedName>
</protein>
<dbReference type="PANTHER" id="PTHR40047">
    <property type="entry name" value="UPF0703 PROTEIN YCGQ"/>
    <property type="match status" value="1"/>
</dbReference>
<dbReference type="STRING" id="1072256.CUTER_10780"/>
<name>A0A0G3HH92_9CORY</name>
<dbReference type="InterPro" id="IPR048447">
    <property type="entry name" value="DUF1980_C"/>
</dbReference>
<dbReference type="Proteomes" id="UP000035548">
    <property type="component" value="Chromosome"/>
</dbReference>
<proteinExistence type="predicted"/>
<feature type="domain" description="DUF1980" evidence="2">
    <location>
        <begin position="196"/>
        <end position="270"/>
    </location>
</feature>
<dbReference type="OrthoDB" id="359029at2"/>
<dbReference type="InterPro" id="IPR015402">
    <property type="entry name" value="DUF1980"/>
</dbReference>
<dbReference type="EMBL" id="CP011546">
    <property type="protein sequence ID" value="AKK12120.1"/>
    <property type="molecule type" value="Genomic_DNA"/>
</dbReference>
<gene>
    <name evidence="3" type="ORF">CUTER_10780</name>
</gene>
<dbReference type="PATRIC" id="fig|1072256.5.peg.2122"/>
<reference evidence="3 4" key="1">
    <citation type="journal article" date="2015" name="Genome Announc.">
        <title>Virulence Factor Genes Detected in the Complete Genome Sequence of Corynebacterium uterequi DSM 45634, Isolated from the Uterus of a Maiden Mare.</title>
        <authorList>
            <person name="Ruckert C."/>
            <person name="Kriete M."/>
            <person name="Jaenicke S."/>
            <person name="Winkler A."/>
            <person name="Tauch A."/>
        </authorList>
    </citation>
    <scope>NUCLEOTIDE SEQUENCE [LARGE SCALE GENOMIC DNA]</scope>
    <source>
        <strain evidence="3 4">DSM 45634</strain>
    </source>
</reference>
<dbReference type="RefSeq" id="WP_047260386.1">
    <property type="nucleotide sequence ID" value="NZ_CP011546.1"/>
</dbReference>
<evidence type="ECO:0000313" key="4">
    <source>
        <dbReference type="Proteomes" id="UP000035548"/>
    </source>
</evidence>
<feature type="transmembrane region" description="Helical" evidence="1">
    <location>
        <begin position="88"/>
        <end position="107"/>
    </location>
</feature>
<keyword evidence="1" id="KW-0472">Membrane</keyword>
<dbReference type="KEGG" id="cut:CUTER_10780"/>
<feature type="transmembrane region" description="Helical" evidence="1">
    <location>
        <begin position="21"/>
        <end position="40"/>
    </location>
</feature>
<dbReference type="AlphaFoldDB" id="A0A0G3HH92"/>
<sequence>MAPAKQDIPVRRNRKDAAMCILWLLFAVMVTVQIVGGTLARYVRLTWWPLLLIAALIIAVFAVNTLRRTLRGDAVSHAHDGEPDTSRIQWLLLLPVLLITLCAPSSLGSAMLDNTTTGGGQSGTRPNVGVLNASGSIDFPPLDPSGVNELTLEEISDRYTFGEPEALDGQKISFVGFVSHGDSVGGRDVASGEDTATVDADRVLVNRFKIYCCAADAIAYTVQLNGGGDFADDQWVEVEGVANMAASEGGIRLVVDAQSVTPIHSPKVPYL</sequence>
<evidence type="ECO:0000259" key="2">
    <source>
        <dbReference type="Pfam" id="PF21537"/>
    </source>
</evidence>